<accession>A0A1V3XU51</accession>
<proteinExistence type="predicted"/>
<dbReference type="SUPFAM" id="SSF54637">
    <property type="entry name" value="Thioesterase/thiol ester dehydrase-isomerase"/>
    <property type="match status" value="1"/>
</dbReference>
<organism evidence="1 2">
    <name type="scientific">Mycobacterium kansasii</name>
    <dbReference type="NCBI Taxonomy" id="1768"/>
    <lineage>
        <taxon>Bacteria</taxon>
        <taxon>Bacillati</taxon>
        <taxon>Actinomycetota</taxon>
        <taxon>Actinomycetes</taxon>
        <taxon>Mycobacteriales</taxon>
        <taxon>Mycobacteriaceae</taxon>
        <taxon>Mycobacterium</taxon>
    </lineage>
</organism>
<dbReference type="AlphaFoldDB" id="A0A1V3XU51"/>
<sequence>MSAVSDATARFAGVVFPGETITVRMWQEPEAVFVEALCKDRGTPVLSNAIIEVR</sequence>
<protein>
    <submittedName>
        <fullName evidence="1">Uncharacterized protein</fullName>
    </submittedName>
</protein>
<dbReference type="EMBL" id="MVBM01000001">
    <property type="protein sequence ID" value="OOK82709.1"/>
    <property type="molecule type" value="Genomic_DNA"/>
</dbReference>
<evidence type="ECO:0000313" key="1">
    <source>
        <dbReference type="EMBL" id="OOK82709.1"/>
    </source>
</evidence>
<dbReference type="Gene3D" id="3.10.129.10">
    <property type="entry name" value="Hotdog Thioesterase"/>
    <property type="match status" value="1"/>
</dbReference>
<gene>
    <name evidence="1" type="ORF">BZL30_1063</name>
</gene>
<dbReference type="Proteomes" id="UP000189229">
    <property type="component" value="Unassembled WGS sequence"/>
</dbReference>
<comment type="caution">
    <text evidence="1">The sequence shown here is derived from an EMBL/GenBank/DDBJ whole genome shotgun (WGS) entry which is preliminary data.</text>
</comment>
<evidence type="ECO:0000313" key="2">
    <source>
        <dbReference type="Proteomes" id="UP000189229"/>
    </source>
</evidence>
<name>A0A1V3XU51_MYCKA</name>
<reference evidence="1 2" key="1">
    <citation type="submission" date="2017-02" db="EMBL/GenBank/DDBJ databases">
        <title>Complete genome sequences of Mycobacterium kansasii strains isolated from rhesus macaques.</title>
        <authorList>
            <person name="Panda A."/>
            <person name="Nagaraj S."/>
            <person name="Zhao X."/>
            <person name="Tettelin H."/>
            <person name="Detolla L.J."/>
        </authorList>
    </citation>
    <scope>NUCLEOTIDE SEQUENCE [LARGE SCALE GENOMIC DNA]</scope>
    <source>
        <strain evidence="1 2">11-3813</strain>
    </source>
</reference>
<dbReference type="InterPro" id="IPR029069">
    <property type="entry name" value="HotDog_dom_sf"/>
</dbReference>